<feature type="domain" description="RING-type" evidence="6">
    <location>
        <begin position="186"/>
        <end position="224"/>
    </location>
</feature>
<feature type="region of interest" description="Disordered" evidence="5">
    <location>
        <begin position="1"/>
        <end position="71"/>
    </location>
</feature>
<dbReference type="Pfam" id="PF13923">
    <property type="entry name" value="zf-C3HC4_2"/>
    <property type="match status" value="1"/>
</dbReference>
<dbReference type="RefSeq" id="XP_019708540.1">
    <property type="nucleotide sequence ID" value="XM_019852981.2"/>
</dbReference>
<dbReference type="GO" id="GO:0032183">
    <property type="term" value="F:SUMO binding"/>
    <property type="evidence" value="ECO:0007669"/>
    <property type="project" value="TreeGrafter"/>
</dbReference>
<evidence type="ECO:0000259" key="6">
    <source>
        <dbReference type="PROSITE" id="PS50089"/>
    </source>
</evidence>
<dbReference type="SUPFAM" id="SSF57850">
    <property type="entry name" value="RING/U-box"/>
    <property type="match status" value="1"/>
</dbReference>
<dbReference type="GO" id="GO:0140082">
    <property type="term" value="F:SUMO-ubiquitin ligase activity"/>
    <property type="evidence" value="ECO:0007669"/>
    <property type="project" value="TreeGrafter"/>
</dbReference>
<dbReference type="GO" id="GO:0061630">
    <property type="term" value="F:ubiquitin protein ligase activity"/>
    <property type="evidence" value="ECO:0007669"/>
    <property type="project" value="InterPro"/>
</dbReference>
<feature type="compositionally biased region" description="Polar residues" evidence="5">
    <location>
        <begin position="36"/>
        <end position="64"/>
    </location>
</feature>
<dbReference type="PROSITE" id="PS00518">
    <property type="entry name" value="ZF_RING_1"/>
    <property type="match status" value="1"/>
</dbReference>
<keyword evidence="7" id="KW-1185">Reference proteome</keyword>
<keyword evidence="1" id="KW-0479">Metal-binding</keyword>
<evidence type="ECO:0000256" key="3">
    <source>
        <dbReference type="ARBA" id="ARBA00022833"/>
    </source>
</evidence>
<evidence type="ECO:0000313" key="7">
    <source>
        <dbReference type="Proteomes" id="UP000504607"/>
    </source>
</evidence>
<dbReference type="GO" id="GO:0006511">
    <property type="term" value="P:ubiquitin-dependent protein catabolic process"/>
    <property type="evidence" value="ECO:0007669"/>
    <property type="project" value="TreeGrafter"/>
</dbReference>
<evidence type="ECO:0000256" key="4">
    <source>
        <dbReference type="PROSITE-ProRule" id="PRU00175"/>
    </source>
</evidence>
<dbReference type="KEGG" id="egu:105051147"/>
<dbReference type="PANTHER" id="PTHR47094">
    <property type="entry name" value="ELFLESS, ISOFORM B"/>
    <property type="match status" value="1"/>
</dbReference>
<dbReference type="SMART" id="SM00184">
    <property type="entry name" value="RING"/>
    <property type="match status" value="1"/>
</dbReference>
<dbReference type="InterPro" id="IPR049627">
    <property type="entry name" value="SLX8"/>
</dbReference>
<dbReference type="InParanoid" id="A0A6J0PMY9"/>
<dbReference type="GeneID" id="105051147"/>
<name>A0A6J0PMY9_ELAGV</name>
<dbReference type="Proteomes" id="UP000504607">
    <property type="component" value="Chromosome 9"/>
</dbReference>
<dbReference type="GO" id="GO:0033768">
    <property type="term" value="C:SUMO-targeted ubiquitin ligase complex"/>
    <property type="evidence" value="ECO:0007669"/>
    <property type="project" value="TreeGrafter"/>
</dbReference>
<dbReference type="FunCoup" id="A0A6J0PMY9">
    <property type="interactions" value="1717"/>
</dbReference>
<dbReference type="InterPro" id="IPR017907">
    <property type="entry name" value="Znf_RING_CS"/>
</dbReference>
<evidence type="ECO:0000256" key="1">
    <source>
        <dbReference type="ARBA" id="ARBA00022723"/>
    </source>
</evidence>
<dbReference type="PROSITE" id="PS50089">
    <property type="entry name" value="ZF_RING_2"/>
    <property type="match status" value="1"/>
</dbReference>
<gene>
    <name evidence="8" type="primary">LOC105051147</name>
</gene>
<dbReference type="PANTHER" id="PTHR47094:SF1">
    <property type="entry name" value="RING-TYPE E3 UBIQUITIN TRANSFERASE"/>
    <property type="match status" value="1"/>
</dbReference>
<keyword evidence="3" id="KW-0862">Zinc</keyword>
<evidence type="ECO:0000256" key="2">
    <source>
        <dbReference type="ARBA" id="ARBA00022771"/>
    </source>
</evidence>
<dbReference type="InterPro" id="IPR013083">
    <property type="entry name" value="Znf_RING/FYVE/PHD"/>
</dbReference>
<accession>A0A6J0PMY9</accession>
<proteinExistence type="predicted"/>
<protein>
    <submittedName>
        <fullName evidence="8">E3 ubiquitin-protein ligase RNF4 isoform X1</fullName>
    </submittedName>
</protein>
<organism evidence="7 8">
    <name type="scientific">Elaeis guineensis var. tenera</name>
    <name type="common">Oil palm</name>
    <dbReference type="NCBI Taxonomy" id="51953"/>
    <lineage>
        <taxon>Eukaryota</taxon>
        <taxon>Viridiplantae</taxon>
        <taxon>Streptophyta</taxon>
        <taxon>Embryophyta</taxon>
        <taxon>Tracheophyta</taxon>
        <taxon>Spermatophyta</taxon>
        <taxon>Magnoliopsida</taxon>
        <taxon>Liliopsida</taxon>
        <taxon>Arecaceae</taxon>
        <taxon>Arecoideae</taxon>
        <taxon>Cocoseae</taxon>
        <taxon>Elaeidinae</taxon>
        <taxon>Elaeis</taxon>
    </lineage>
</organism>
<dbReference type="InterPro" id="IPR001841">
    <property type="entry name" value="Znf_RING"/>
</dbReference>
<reference evidence="8" key="1">
    <citation type="submission" date="2025-08" db="UniProtKB">
        <authorList>
            <consortium name="RefSeq"/>
        </authorList>
    </citation>
    <scope>IDENTIFICATION</scope>
</reference>
<feature type="compositionally biased region" description="Basic residues" evidence="5">
    <location>
        <begin position="1"/>
        <end position="13"/>
    </location>
</feature>
<dbReference type="OrthoDB" id="6105938at2759"/>
<dbReference type="AlphaFoldDB" id="A0A6J0PMY9"/>
<keyword evidence="2 4" id="KW-0863">Zinc-finger</keyword>
<evidence type="ECO:0000313" key="8">
    <source>
        <dbReference type="RefSeq" id="XP_019708540.1"/>
    </source>
</evidence>
<dbReference type="GO" id="GO:0008270">
    <property type="term" value="F:zinc ion binding"/>
    <property type="evidence" value="ECO:0007669"/>
    <property type="project" value="UniProtKB-KW"/>
</dbReference>
<dbReference type="Gene3D" id="3.30.40.10">
    <property type="entry name" value="Zinc/RING finger domain, C3HC4 (zinc finger)"/>
    <property type="match status" value="1"/>
</dbReference>
<evidence type="ECO:0000256" key="5">
    <source>
        <dbReference type="SAM" id="MobiDB-lite"/>
    </source>
</evidence>
<sequence>MNTHTSTRRAMKRYARDAGQRKNVDLSAPFMETQMHEGTSNPTSSQASQGASAPVSSQRGSQLPANDGSHSLPIDVEAIDDDVLIISSSSRFPQTTRSRRSHPVTVVLDEDLEVHPTQAGVTIDDSVTTLSLNSHNKRVRIPPNDMVINCNVYSAVKDNHNAKRKRVANPHVEPEKVIPKEPSFTCPICLSTLTEACSTICGHVFCQRCIKASVQAQKKCPTCRRKLTINNFHRVYLPTAN</sequence>
<feature type="compositionally biased region" description="Basic and acidic residues" evidence="5">
    <location>
        <begin position="14"/>
        <end position="24"/>
    </location>
</feature>